<dbReference type="InterPro" id="IPR011994">
    <property type="entry name" value="Cytidylate_kinase_dom"/>
</dbReference>
<proteinExistence type="inferred from homology"/>
<evidence type="ECO:0000256" key="3">
    <source>
        <dbReference type="ARBA" id="ARBA00022679"/>
    </source>
</evidence>
<evidence type="ECO:0000256" key="9">
    <source>
        <dbReference type="SAM" id="MobiDB-lite"/>
    </source>
</evidence>
<evidence type="ECO:0000256" key="6">
    <source>
        <dbReference type="ARBA" id="ARBA00022840"/>
    </source>
</evidence>
<dbReference type="EC" id="2.7.4.25" evidence="2"/>
<keyword evidence="3" id="KW-0808">Transferase</keyword>
<protein>
    <recommendedName>
        <fullName evidence="2">(d)CMP kinase</fullName>
        <ecNumber evidence="2">2.7.4.25</ecNumber>
    </recommendedName>
</protein>
<reference evidence="11" key="1">
    <citation type="submission" date="2018-05" db="EMBL/GenBank/DDBJ databases">
        <authorList>
            <person name="Lanie J.A."/>
            <person name="Ng W.-L."/>
            <person name="Kazmierczak K.M."/>
            <person name="Andrzejewski T.M."/>
            <person name="Davidsen T.M."/>
            <person name="Wayne K.J."/>
            <person name="Tettelin H."/>
            <person name="Glass J.I."/>
            <person name="Rusch D."/>
            <person name="Podicherti R."/>
            <person name="Tsui H.-C.T."/>
            <person name="Winkler M.E."/>
        </authorList>
    </citation>
    <scope>NUCLEOTIDE SEQUENCE</scope>
</reference>
<evidence type="ECO:0000259" key="10">
    <source>
        <dbReference type="Pfam" id="PF02224"/>
    </source>
</evidence>
<evidence type="ECO:0000256" key="7">
    <source>
        <dbReference type="ARBA" id="ARBA00047615"/>
    </source>
</evidence>
<dbReference type="PANTHER" id="PTHR21299:SF2">
    <property type="entry name" value="CYTIDYLATE KINASE"/>
    <property type="match status" value="1"/>
</dbReference>
<feature type="domain" description="Cytidylate kinase" evidence="10">
    <location>
        <begin position="5"/>
        <end position="217"/>
    </location>
</feature>
<dbReference type="Gene3D" id="3.40.50.300">
    <property type="entry name" value="P-loop containing nucleotide triphosphate hydrolases"/>
    <property type="match status" value="1"/>
</dbReference>
<sequence length="227" mass="24956">DVEVIAIDGPVAAGKTMVGRELAKRLDLRYLDTGVMYRAITWLALKNATPIEDEVALGTLADETPIMLDGSNSDRVLVDGINVGPELREAEVDRHVSLVSRVSSVRSALVAQQRRMASEGRIIVVGRDIGTVVLPNADLKIYITASSEERSRRRWKEFQAQGRETDYQSVLNETRARDDVDTQRDDSPLKPAEDAWVLDTDGLTGDEVVDLIVQRVNAEAQGEIACA</sequence>
<comment type="catalytic activity">
    <reaction evidence="8">
        <text>CMP + ATP = CDP + ADP</text>
        <dbReference type="Rhea" id="RHEA:11600"/>
        <dbReference type="ChEBI" id="CHEBI:30616"/>
        <dbReference type="ChEBI" id="CHEBI:58069"/>
        <dbReference type="ChEBI" id="CHEBI:60377"/>
        <dbReference type="ChEBI" id="CHEBI:456216"/>
        <dbReference type="EC" id="2.7.4.25"/>
    </reaction>
</comment>
<dbReference type="SUPFAM" id="SSF52540">
    <property type="entry name" value="P-loop containing nucleoside triphosphate hydrolases"/>
    <property type="match status" value="1"/>
</dbReference>
<dbReference type="InterPro" id="IPR003136">
    <property type="entry name" value="Cytidylate_kin"/>
</dbReference>
<gene>
    <name evidence="11" type="ORF">METZ01_LOCUS305356</name>
</gene>
<comment type="catalytic activity">
    <reaction evidence="7">
        <text>dCMP + ATP = dCDP + ADP</text>
        <dbReference type="Rhea" id="RHEA:25094"/>
        <dbReference type="ChEBI" id="CHEBI:30616"/>
        <dbReference type="ChEBI" id="CHEBI:57566"/>
        <dbReference type="ChEBI" id="CHEBI:58593"/>
        <dbReference type="ChEBI" id="CHEBI:456216"/>
        <dbReference type="EC" id="2.7.4.25"/>
    </reaction>
</comment>
<accession>A0A382MYF3</accession>
<feature type="region of interest" description="Disordered" evidence="9">
    <location>
        <begin position="174"/>
        <end position="193"/>
    </location>
</feature>
<comment type="similarity">
    <text evidence="1">Belongs to the cytidylate kinase family. Type 1 subfamily.</text>
</comment>
<dbReference type="CDD" id="cd02020">
    <property type="entry name" value="CMPK"/>
    <property type="match status" value="1"/>
</dbReference>
<dbReference type="HAMAP" id="MF_00238">
    <property type="entry name" value="Cytidyl_kinase_type1"/>
    <property type="match status" value="1"/>
</dbReference>
<keyword evidence="5" id="KW-0418">Kinase</keyword>
<evidence type="ECO:0000256" key="4">
    <source>
        <dbReference type="ARBA" id="ARBA00022741"/>
    </source>
</evidence>
<keyword evidence="4" id="KW-0547">Nucleotide-binding</keyword>
<evidence type="ECO:0000256" key="2">
    <source>
        <dbReference type="ARBA" id="ARBA00012906"/>
    </source>
</evidence>
<evidence type="ECO:0000313" key="11">
    <source>
        <dbReference type="EMBL" id="SVC52502.1"/>
    </source>
</evidence>
<dbReference type="EMBL" id="UINC01095989">
    <property type="protein sequence ID" value="SVC52502.1"/>
    <property type="molecule type" value="Genomic_DNA"/>
</dbReference>
<evidence type="ECO:0000256" key="1">
    <source>
        <dbReference type="ARBA" id="ARBA00009427"/>
    </source>
</evidence>
<dbReference type="GO" id="GO:0005829">
    <property type="term" value="C:cytosol"/>
    <property type="evidence" value="ECO:0007669"/>
    <property type="project" value="TreeGrafter"/>
</dbReference>
<dbReference type="InterPro" id="IPR027417">
    <property type="entry name" value="P-loop_NTPase"/>
</dbReference>
<dbReference type="GO" id="GO:0005524">
    <property type="term" value="F:ATP binding"/>
    <property type="evidence" value="ECO:0007669"/>
    <property type="project" value="UniProtKB-KW"/>
</dbReference>
<evidence type="ECO:0000256" key="5">
    <source>
        <dbReference type="ARBA" id="ARBA00022777"/>
    </source>
</evidence>
<feature type="non-terminal residue" evidence="11">
    <location>
        <position position="1"/>
    </location>
</feature>
<dbReference type="PANTHER" id="PTHR21299">
    <property type="entry name" value="CYTIDYLATE KINASE/PANTOATE-BETA-ALANINE LIGASE"/>
    <property type="match status" value="1"/>
</dbReference>
<name>A0A382MYF3_9ZZZZ</name>
<organism evidence="11">
    <name type="scientific">marine metagenome</name>
    <dbReference type="NCBI Taxonomy" id="408172"/>
    <lineage>
        <taxon>unclassified sequences</taxon>
        <taxon>metagenomes</taxon>
        <taxon>ecological metagenomes</taxon>
    </lineage>
</organism>
<dbReference type="GO" id="GO:0015949">
    <property type="term" value="P:nucleobase-containing small molecule interconversion"/>
    <property type="evidence" value="ECO:0007669"/>
    <property type="project" value="TreeGrafter"/>
</dbReference>
<dbReference type="Pfam" id="PF02224">
    <property type="entry name" value="Cytidylate_kin"/>
    <property type="match status" value="1"/>
</dbReference>
<evidence type="ECO:0000256" key="8">
    <source>
        <dbReference type="ARBA" id="ARBA00048478"/>
    </source>
</evidence>
<dbReference type="GO" id="GO:0036431">
    <property type="term" value="F:dCMP kinase activity"/>
    <property type="evidence" value="ECO:0007669"/>
    <property type="project" value="InterPro"/>
</dbReference>
<keyword evidence="6" id="KW-0067">ATP-binding</keyword>
<dbReference type="NCBIfam" id="TIGR00017">
    <property type="entry name" value="cmk"/>
    <property type="match status" value="1"/>
</dbReference>
<dbReference type="AlphaFoldDB" id="A0A382MYF3"/>